<accession>A0A6M6E2L3</accession>
<dbReference type="InterPro" id="IPR046107">
    <property type="entry name" value="DUF6044"/>
</dbReference>
<proteinExistence type="predicted"/>
<keyword evidence="2" id="KW-0614">Plasmid</keyword>
<evidence type="ECO:0008006" key="4">
    <source>
        <dbReference type="Google" id="ProtNLM"/>
    </source>
</evidence>
<evidence type="ECO:0000313" key="2">
    <source>
        <dbReference type="EMBL" id="QJX81211.1"/>
    </source>
</evidence>
<name>A0A6M6E2L3_PRIMG</name>
<feature type="transmembrane region" description="Helical" evidence="1">
    <location>
        <begin position="217"/>
        <end position="236"/>
    </location>
</feature>
<feature type="transmembrane region" description="Helical" evidence="1">
    <location>
        <begin position="176"/>
        <end position="205"/>
    </location>
</feature>
<feature type="transmembrane region" description="Helical" evidence="1">
    <location>
        <begin position="306"/>
        <end position="325"/>
    </location>
</feature>
<gene>
    <name evidence="2" type="ORF">FDZ14_34455</name>
</gene>
<geneLocation type="plasmid" evidence="3">
    <name>pfdu301c</name>
</geneLocation>
<keyword evidence="1" id="KW-0812">Transmembrane</keyword>
<organism evidence="2 3">
    <name type="scientific">Priestia megaterium</name>
    <name type="common">Bacillus megaterium</name>
    <dbReference type="NCBI Taxonomy" id="1404"/>
    <lineage>
        <taxon>Bacteria</taxon>
        <taxon>Bacillati</taxon>
        <taxon>Bacillota</taxon>
        <taxon>Bacilli</taxon>
        <taxon>Bacillales</taxon>
        <taxon>Bacillaceae</taxon>
        <taxon>Priestia</taxon>
    </lineage>
</organism>
<dbReference type="Pfam" id="PF19510">
    <property type="entry name" value="DUF6044"/>
    <property type="match status" value="1"/>
</dbReference>
<dbReference type="RefSeq" id="WP_171779190.1">
    <property type="nucleotide sequence ID" value="NZ_CP045275.1"/>
</dbReference>
<dbReference type="EMBL" id="CP045275">
    <property type="protein sequence ID" value="QJX81211.1"/>
    <property type="molecule type" value="Genomic_DNA"/>
</dbReference>
<feature type="transmembrane region" description="Helical" evidence="1">
    <location>
        <begin position="345"/>
        <end position="367"/>
    </location>
</feature>
<feature type="transmembrane region" description="Helical" evidence="1">
    <location>
        <begin position="12"/>
        <end position="32"/>
    </location>
</feature>
<feature type="transmembrane region" description="Helical" evidence="1">
    <location>
        <begin position="279"/>
        <end position="297"/>
    </location>
</feature>
<reference evidence="2 3" key="1">
    <citation type="submission" date="2019-10" db="EMBL/GenBank/DDBJ databases">
        <title>Complete genome sequences for adaption low water activity.</title>
        <authorList>
            <person name="Zhao L."/>
            <person name="Zhong J."/>
        </authorList>
    </citation>
    <scope>NUCLEOTIDE SEQUENCE [LARGE SCALE GENOMIC DNA]</scope>
    <source>
        <strain evidence="2 3">FDU301</strain>
        <plasmid evidence="3">pfdu301c</plasmid>
    </source>
</reference>
<feature type="transmembrane region" description="Helical" evidence="1">
    <location>
        <begin position="379"/>
        <end position="400"/>
    </location>
</feature>
<keyword evidence="1" id="KW-1133">Transmembrane helix</keyword>
<feature type="transmembrane region" description="Helical" evidence="1">
    <location>
        <begin position="99"/>
        <end position="119"/>
    </location>
</feature>
<dbReference type="AlphaFoldDB" id="A0A6M6E2L3"/>
<keyword evidence="1" id="KW-0472">Membrane</keyword>
<feature type="transmembrane region" description="Helical" evidence="1">
    <location>
        <begin position="131"/>
        <end position="164"/>
    </location>
</feature>
<sequence>MSVATTGKRKEKIYIISALALLFLYFLPMYVLGENAHIRVHDNLDSNIAWYKVLAESGQIFGGLHSTIPQVINGLPRDAFGTAFSGIVWLHALFPSMTAYALSQTITRLVAFGGMYLLLKKHFIKHEGAHFVRVGVSLAFALTPFWPSGMLSTLGYPLALWAFLNIRSREFSWKEWVVLFLLPFYSSFVLGFFFFLVAISFLWIYDLIRKKRWNWPFLFSLIFMTSLYLLIEYRLVYSMVLSEQPNHRMEFISSRHDFWHSMRLSLKNFLIGHTHVMTVHTHVILPILFLTLILLAFKRKIKHNKLFIFLFLLNVALSIWYAFWFNNLWIPLKEKISFLNTFNFARFHFLRIIVIYLSFSLACYILWSLGKFWRQLANIAIISQVITLLLFNEELLYGHYFHSPSFKEFYATEQFNDIKEYIGDPQGSYRVASIGFHPAISQYNGFYTLDTYNNVYPLEYKYKFRKIIAKELEKNKQLRKYYDEWGSRCYIFVDELGKTYEFTKDQNIKVRHLQLNTNQFKEMGGRYIFSSVPILNAKDNNLALLKEFNHKESAWKIYLYQVM</sequence>
<evidence type="ECO:0000313" key="3">
    <source>
        <dbReference type="Proteomes" id="UP000501076"/>
    </source>
</evidence>
<protein>
    <recommendedName>
        <fullName evidence="4">YkoS</fullName>
    </recommendedName>
</protein>
<evidence type="ECO:0000256" key="1">
    <source>
        <dbReference type="SAM" id="Phobius"/>
    </source>
</evidence>
<dbReference type="Proteomes" id="UP000501076">
    <property type="component" value="Plasmid pFDU301C"/>
</dbReference>